<evidence type="ECO:0000313" key="2">
    <source>
        <dbReference type="EMBL" id="KKM64150.1"/>
    </source>
</evidence>
<proteinExistence type="predicted"/>
<keyword evidence="1" id="KW-1133">Transmembrane helix</keyword>
<feature type="transmembrane region" description="Helical" evidence="1">
    <location>
        <begin position="12"/>
        <end position="32"/>
    </location>
</feature>
<reference evidence="2" key="1">
    <citation type="journal article" date="2015" name="Nature">
        <title>Complex archaea that bridge the gap between prokaryotes and eukaryotes.</title>
        <authorList>
            <person name="Spang A."/>
            <person name="Saw J.H."/>
            <person name="Jorgensen S.L."/>
            <person name="Zaremba-Niedzwiedzka K."/>
            <person name="Martijn J."/>
            <person name="Lind A.E."/>
            <person name="van Eijk R."/>
            <person name="Schleper C."/>
            <person name="Guy L."/>
            <person name="Ettema T.J."/>
        </authorList>
    </citation>
    <scope>NUCLEOTIDE SEQUENCE</scope>
</reference>
<dbReference type="EMBL" id="LAZR01010958">
    <property type="protein sequence ID" value="KKM64150.1"/>
    <property type="molecule type" value="Genomic_DNA"/>
</dbReference>
<accession>A0A0F9LIH6</accession>
<organism evidence="2">
    <name type="scientific">marine sediment metagenome</name>
    <dbReference type="NCBI Taxonomy" id="412755"/>
    <lineage>
        <taxon>unclassified sequences</taxon>
        <taxon>metagenomes</taxon>
        <taxon>ecological metagenomes</taxon>
    </lineage>
</organism>
<keyword evidence="1" id="KW-0812">Transmembrane</keyword>
<comment type="caution">
    <text evidence="2">The sequence shown here is derived from an EMBL/GenBank/DDBJ whole genome shotgun (WGS) entry which is preliminary data.</text>
</comment>
<keyword evidence="1" id="KW-0472">Membrane</keyword>
<evidence type="ECO:0000256" key="1">
    <source>
        <dbReference type="SAM" id="Phobius"/>
    </source>
</evidence>
<sequence length="33" mass="3555">MKADNPVRETGYTFGLIVMAICVIGVIVTLCLN</sequence>
<name>A0A0F9LIH6_9ZZZZ</name>
<dbReference type="AlphaFoldDB" id="A0A0F9LIH6"/>
<gene>
    <name evidence="2" type="ORF">LCGC14_1504260</name>
</gene>
<protein>
    <submittedName>
        <fullName evidence="2">Uncharacterized protein</fullName>
    </submittedName>
</protein>